<feature type="region of interest" description="Disordered" evidence="1">
    <location>
        <begin position="52"/>
        <end position="132"/>
    </location>
</feature>
<evidence type="ECO:0000313" key="2">
    <source>
        <dbReference type="EMBL" id="RBP12862.1"/>
    </source>
</evidence>
<accession>A0A366FDV7</accession>
<organism evidence="2 3">
    <name type="scientific">Roseiarcus fermentans</name>
    <dbReference type="NCBI Taxonomy" id="1473586"/>
    <lineage>
        <taxon>Bacteria</taxon>
        <taxon>Pseudomonadati</taxon>
        <taxon>Pseudomonadota</taxon>
        <taxon>Alphaproteobacteria</taxon>
        <taxon>Hyphomicrobiales</taxon>
        <taxon>Roseiarcaceae</taxon>
        <taxon>Roseiarcus</taxon>
    </lineage>
</organism>
<name>A0A366FDV7_9HYPH</name>
<dbReference type="Proteomes" id="UP000253529">
    <property type="component" value="Unassembled WGS sequence"/>
</dbReference>
<dbReference type="EMBL" id="QNRK01000013">
    <property type="protein sequence ID" value="RBP12862.1"/>
    <property type="molecule type" value="Genomic_DNA"/>
</dbReference>
<dbReference type="AlphaFoldDB" id="A0A366FDV7"/>
<sequence length="231" mass="25180">MAIQSRWAASRRRSRSALAQHPAQRPWIAASPCGLLARTGVVIANREATWRSRAAGPQAAGAAAAPSPNARRSGPGSPRRPSGSSRGRASSSRGAKRRRHREERSDVAIQSRWAASRRRSRSALAQRPAQRPCVAASPFGLLARTGVFSASREAPSSSRGAKRRGDPEPLGQKPAADERRTRGRRPLDRRVALRAPREDGRRHREPRSAVVIVRSEATWRSRAAGPKASRR</sequence>
<feature type="compositionally biased region" description="Low complexity" evidence="1">
    <location>
        <begin position="122"/>
        <end position="131"/>
    </location>
</feature>
<keyword evidence="3" id="KW-1185">Reference proteome</keyword>
<proteinExistence type="predicted"/>
<feature type="region of interest" description="Disordered" evidence="1">
    <location>
        <begin position="148"/>
        <end position="209"/>
    </location>
</feature>
<evidence type="ECO:0000256" key="1">
    <source>
        <dbReference type="SAM" id="MobiDB-lite"/>
    </source>
</evidence>
<protein>
    <submittedName>
        <fullName evidence="2">Uncharacterized protein</fullName>
    </submittedName>
</protein>
<feature type="region of interest" description="Disordered" evidence="1">
    <location>
        <begin position="1"/>
        <end position="30"/>
    </location>
</feature>
<feature type="compositionally biased region" description="Low complexity" evidence="1">
    <location>
        <begin position="52"/>
        <end position="93"/>
    </location>
</feature>
<gene>
    <name evidence="2" type="ORF">DFR50_11351</name>
</gene>
<comment type="caution">
    <text evidence="2">The sequence shown here is derived from an EMBL/GenBank/DDBJ whole genome shotgun (WGS) entry which is preliminary data.</text>
</comment>
<feature type="compositionally biased region" description="Basic and acidic residues" evidence="1">
    <location>
        <begin position="175"/>
        <end position="202"/>
    </location>
</feature>
<reference evidence="2 3" key="1">
    <citation type="submission" date="2018-06" db="EMBL/GenBank/DDBJ databases">
        <title>Genomic Encyclopedia of Type Strains, Phase IV (KMG-IV): sequencing the most valuable type-strain genomes for metagenomic binning, comparative biology and taxonomic classification.</title>
        <authorList>
            <person name="Goeker M."/>
        </authorList>
    </citation>
    <scope>NUCLEOTIDE SEQUENCE [LARGE SCALE GENOMIC DNA]</scope>
    <source>
        <strain evidence="2 3">DSM 24875</strain>
    </source>
</reference>
<evidence type="ECO:0000313" key="3">
    <source>
        <dbReference type="Proteomes" id="UP000253529"/>
    </source>
</evidence>